<reference evidence="2" key="1">
    <citation type="submission" date="2017-04" db="EMBL/GenBank/DDBJ databases">
        <authorList>
            <person name="Varghese N."/>
            <person name="Submissions S."/>
        </authorList>
    </citation>
    <scope>NUCLEOTIDE SEQUENCE [LARGE SCALE GENOMIC DNA]</scope>
    <source>
        <strain evidence="2">LMG 29540</strain>
    </source>
</reference>
<gene>
    <name evidence="1" type="ORF">SAMN06265784_10644</name>
</gene>
<name>A0A1X7LG29_9BURK</name>
<evidence type="ECO:0000313" key="2">
    <source>
        <dbReference type="Proteomes" id="UP000193228"/>
    </source>
</evidence>
<protein>
    <submittedName>
        <fullName evidence="1">Uncharacterized protein</fullName>
    </submittedName>
</protein>
<evidence type="ECO:0000313" key="1">
    <source>
        <dbReference type="EMBL" id="SMG52826.1"/>
    </source>
</evidence>
<proteinExistence type="predicted"/>
<accession>A0A1X7LG29</accession>
<keyword evidence="2" id="KW-1185">Reference proteome</keyword>
<sequence length="45" mass="5089">MFEFVARKLQQAFDLIPNIAARMAASPALILEAGFTRSRYSRSSR</sequence>
<dbReference type="AlphaFoldDB" id="A0A1X7LG29"/>
<dbReference type="STRING" id="1515439.SAMN06265784_10644"/>
<dbReference type="Proteomes" id="UP000193228">
    <property type="component" value="Unassembled WGS sequence"/>
</dbReference>
<dbReference type="EMBL" id="FXAT01000006">
    <property type="protein sequence ID" value="SMG52826.1"/>
    <property type="molecule type" value="Genomic_DNA"/>
</dbReference>
<organism evidence="1 2">
    <name type="scientific">Paraburkholderia susongensis</name>
    <dbReference type="NCBI Taxonomy" id="1515439"/>
    <lineage>
        <taxon>Bacteria</taxon>
        <taxon>Pseudomonadati</taxon>
        <taxon>Pseudomonadota</taxon>
        <taxon>Betaproteobacteria</taxon>
        <taxon>Burkholderiales</taxon>
        <taxon>Burkholderiaceae</taxon>
        <taxon>Paraburkholderia</taxon>
    </lineage>
</organism>